<keyword evidence="2" id="KW-1185">Reference proteome</keyword>
<reference evidence="2" key="1">
    <citation type="submission" date="2016-12" db="EMBL/GenBank/DDBJ databases">
        <title>Comparative genomics of four Isosphaeraceae planctomycetes: a common pool of plasmids and glycoside hydrolase genes.</title>
        <authorList>
            <person name="Ivanova A."/>
        </authorList>
    </citation>
    <scope>NUCLEOTIDE SEQUENCE [LARGE SCALE GENOMIC DNA]</scope>
    <source>
        <strain evidence="2">PX4</strain>
    </source>
</reference>
<dbReference type="KEGG" id="pbor:BSF38_04879"/>
<dbReference type="EMBL" id="CP019082">
    <property type="protein sequence ID" value="APW63315.1"/>
    <property type="molecule type" value="Genomic_DNA"/>
</dbReference>
<evidence type="ECO:0000313" key="2">
    <source>
        <dbReference type="Proteomes" id="UP000186309"/>
    </source>
</evidence>
<accession>A0A1U7CWK5</accession>
<evidence type="ECO:0000313" key="1">
    <source>
        <dbReference type="EMBL" id="APW63315.1"/>
    </source>
</evidence>
<dbReference type="AlphaFoldDB" id="A0A1U7CWK5"/>
<proteinExistence type="predicted"/>
<dbReference type="OrthoDB" id="262879at2"/>
<dbReference type="RefSeq" id="WP_076349677.1">
    <property type="nucleotide sequence ID" value="NZ_CP019082.1"/>
</dbReference>
<dbReference type="Proteomes" id="UP000186309">
    <property type="component" value="Chromosome"/>
</dbReference>
<dbReference type="STRING" id="1387353.BSF38_04879"/>
<sequence>MQSSADRSRDEAAPSGRNWLAEPRTGVLAVLGLVVVVGGGRRLLHAFAARKLIARLVQPNVRPEEVEAAARFGRAGLHELFRLQGEAASVAVREAAARAIAILWSEDELIAEEEQALVRRAFHVTWGARRRYPRDLNCEIPIRVRYGLPFLSSEGPGLAPENLEWSHRISGARRAAIEEESSPNAGEGNVEFSIVPADFETDGPHRLALQARVRTVGLTDSWQIELPHVPFSFEFDPRLAVDSLLASPDAAREAAMSRAVRLEDAATASGSSPRFLPLGGELMIRNPPQLVVSSPLPHDLAHRVWIEIEGVESRISGGVLIAHGRSIRDDSATTAQPPTRHDLTPAMGPALPEGVIDRPGRRAIRVILIADPNLGWTDPEVRSVWPGEIQTDWVAAEVVRR</sequence>
<protein>
    <submittedName>
        <fullName evidence="1">Uncharacterized protein</fullName>
    </submittedName>
</protein>
<gene>
    <name evidence="1" type="ORF">BSF38_04879</name>
</gene>
<organism evidence="1 2">
    <name type="scientific">Paludisphaera borealis</name>
    <dbReference type="NCBI Taxonomy" id="1387353"/>
    <lineage>
        <taxon>Bacteria</taxon>
        <taxon>Pseudomonadati</taxon>
        <taxon>Planctomycetota</taxon>
        <taxon>Planctomycetia</taxon>
        <taxon>Isosphaerales</taxon>
        <taxon>Isosphaeraceae</taxon>
        <taxon>Paludisphaera</taxon>
    </lineage>
</organism>
<name>A0A1U7CWK5_9BACT</name>